<accession>A0A7R9CNV9</accession>
<proteinExistence type="predicted"/>
<evidence type="ECO:0000313" key="1">
    <source>
        <dbReference type="EMBL" id="CAD7399933.1"/>
    </source>
</evidence>
<dbReference type="AlphaFoldDB" id="A0A7R9CNV9"/>
<name>A0A7R9CNV9_TIMPO</name>
<dbReference type="EMBL" id="OD000940">
    <property type="protein sequence ID" value="CAD7399933.1"/>
    <property type="molecule type" value="Genomic_DNA"/>
</dbReference>
<sequence length="169" mass="19206">MLSYDDDKKSKYVLTGKSNENRSRERLNRRWEENIRIDLKETGFGEVDWIELAQDRDRRPMKLIDIVSLVQFYSNLAEFRNTSEAVKSKDAHCDVVNTWATDTLMDGICDVKDNSVVVAGLSMMQRSGFGTQSGVARMCFPLLLIPECNPLPPYRASTTGRDACSQSEK</sequence>
<organism evidence="1">
    <name type="scientific">Timema poppense</name>
    <name type="common">Walking stick</name>
    <dbReference type="NCBI Taxonomy" id="170557"/>
    <lineage>
        <taxon>Eukaryota</taxon>
        <taxon>Metazoa</taxon>
        <taxon>Ecdysozoa</taxon>
        <taxon>Arthropoda</taxon>
        <taxon>Hexapoda</taxon>
        <taxon>Insecta</taxon>
        <taxon>Pterygota</taxon>
        <taxon>Neoptera</taxon>
        <taxon>Polyneoptera</taxon>
        <taxon>Phasmatodea</taxon>
        <taxon>Timematodea</taxon>
        <taxon>Timematoidea</taxon>
        <taxon>Timematidae</taxon>
        <taxon>Timema</taxon>
    </lineage>
</organism>
<gene>
    <name evidence="1" type="ORF">TPSB3V08_LOCUS2380</name>
</gene>
<protein>
    <submittedName>
        <fullName evidence="1">Uncharacterized protein</fullName>
    </submittedName>
</protein>
<reference evidence="1" key="1">
    <citation type="submission" date="2020-11" db="EMBL/GenBank/DDBJ databases">
        <authorList>
            <person name="Tran Van P."/>
        </authorList>
    </citation>
    <scope>NUCLEOTIDE SEQUENCE</scope>
</reference>